<dbReference type="Pfam" id="PF13474">
    <property type="entry name" value="SnoaL_3"/>
    <property type="match status" value="1"/>
</dbReference>
<dbReference type="OrthoDB" id="9152983at2"/>
<feature type="domain" description="SnoaL-like" evidence="1">
    <location>
        <begin position="6"/>
        <end position="111"/>
    </location>
</feature>
<gene>
    <name evidence="2" type="ORF">FNA67_00025</name>
</gene>
<evidence type="ECO:0000259" key="1">
    <source>
        <dbReference type="Pfam" id="PF13474"/>
    </source>
</evidence>
<name>A0A5B9DT58_9HYPH</name>
<protein>
    <submittedName>
        <fullName evidence="2">Nuclear transport factor 2 family protein</fullName>
    </submittedName>
</protein>
<dbReference type="EMBL" id="CP041690">
    <property type="protein sequence ID" value="QEE22631.1"/>
    <property type="molecule type" value="Genomic_DNA"/>
</dbReference>
<keyword evidence="3" id="KW-1185">Reference proteome</keyword>
<reference evidence="2 3" key="1">
    <citation type="journal article" date="2015" name="Int. J. Syst. Evol. Microbiol.">
        <title>Youhaiella tibetensis gen. nov., sp. nov., isolated from subsurface sediment.</title>
        <authorList>
            <person name="Wang Y.X."/>
            <person name="Huang F.Q."/>
            <person name="Nogi Y."/>
            <person name="Pang S.J."/>
            <person name="Wang P.K."/>
            <person name="Lv J."/>
        </authorList>
    </citation>
    <scope>NUCLEOTIDE SEQUENCE [LARGE SCALE GENOMIC DNA]</scope>
    <source>
        <strain evidence="3">fig4</strain>
    </source>
</reference>
<evidence type="ECO:0000313" key="3">
    <source>
        <dbReference type="Proteomes" id="UP000321062"/>
    </source>
</evidence>
<accession>A0A5B9DT58</accession>
<sequence>MALYGERINRHRFDELAPLISEEASFWFSEGSFTGPTIRQAFERTWDLVRDEHYWLDELRWIALGPDAASCIYRFNWRGEINGAPTQGHGRGTTVLRREPAGWKIVHEHLSREA</sequence>
<organism evidence="2 3">
    <name type="scientific">Paradevosia tibetensis</name>
    <dbReference type="NCBI Taxonomy" id="1447062"/>
    <lineage>
        <taxon>Bacteria</taxon>
        <taxon>Pseudomonadati</taxon>
        <taxon>Pseudomonadota</taxon>
        <taxon>Alphaproteobacteria</taxon>
        <taxon>Hyphomicrobiales</taxon>
        <taxon>Devosiaceae</taxon>
        <taxon>Paradevosia</taxon>
    </lineage>
</organism>
<dbReference type="AlphaFoldDB" id="A0A5B9DT58"/>
<dbReference type="Gene3D" id="3.10.450.50">
    <property type="match status" value="1"/>
</dbReference>
<dbReference type="SUPFAM" id="SSF54427">
    <property type="entry name" value="NTF2-like"/>
    <property type="match status" value="1"/>
</dbReference>
<dbReference type="Proteomes" id="UP000321062">
    <property type="component" value="Chromosome"/>
</dbReference>
<evidence type="ECO:0000313" key="2">
    <source>
        <dbReference type="EMBL" id="QEE22631.1"/>
    </source>
</evidence>
<dbReference type="KEGG" id="yti:FNA67_00025"/>
<dbReference type="InterPro" id="IPR037401">
    <property type="entry name" value="SnoaL-like"/>
</dbReference>
<dbReference type="InterPro" id="IPR032710">
    <property type="entry name" value="NTF2-like_dom_sf"/>
</dbReference>
<proteinExistence type="predicted"/>